<sequence>MQCYRQLNPVKAMTFDLDDTLYDNRPVIRRVEEQMVVWLHTHHPLTASESHNWWTALKIRLAQLEPALRHDVTLWRFRQIEQGLIELGYTPAQAELAAQAAIEEVLRLRSDFAVPQETHRVLGQLAQRMPLVAITNGNVDAERIGLAGYFQRVLKAGPDGRAKPYPDMFDQAREQLGLDAAEILHVGDHPVTDVAGALDNGFMACWFNDQPANLRENRKARLLPHLTISRLDQLLAL</sequence>
<gene>
    <name evidence="4" type="ORF">VPR01S_25_00140</name>
</gene>
<dbReference type="NCBIfam" id="NF008018">
    <property type="entry name" value="PRK10748.1"/>
    <property type="match status" value="1"/>
</dbReference>
<dbReference type="SUPFAM" id="SSF56784">
    <property type="entry name" value="HAD-like"/>
    <property type="match status" value="1"/>
</dbReference>
<proteinExistence type="predicted"/>
<dbReference type="SFLD" id="SFLDG01129">
    <property type="entry name" value="C1.5:_HAD__Beta-PGM__Phosphata"/>
    <property type="match status" value="1"/>
</dbReference>
<accession>U3BHN6</accession>
<dbReference type="PANTHER" id="PTHR46470">
    <property type="entry name" value="N-ACYLNEURAMINATE-9-PHOSPHATASE"/>
    <property type="match status" value="1"/>
</dbReference>
<evidence type="ECO:0000256" key="3">
    <source>
        <dbReference type="ARBA" id="ARBA00022842"/>
    </source>
</evidence>
<evidence type="ECO:0000313" key="4">
    <source>
        <dbReference type="EMBL" id="GAD69169.1"/>
    </source>
</evidence>
<evidence type="ECO:0000313" key="5">
    <source>
        <dbReference type="Proteomes" id="UP000016570"/>
    </source>
</evidence>
<dbReference type="Proteomes" id="UP000016570">
    <property type="component" value="Unassembled WGS sequence"/>
</dbReference>
<dbReference type="eggNOG" id="COG1011">
    <property type="taxonomic scope" value="Bacteria"/>
</dbReference>
<keyword evidence="5" id="KW-1185">Reference proteome</keyword>
<evidence type="ECO:0000256" key="2">
    <source>
        <dbReference type="ARBA" id="ARBA00022801"/>
    </source>
</evidence>
<dbReference type="PANTHER" id="PTHR46470:SF4">
    <property type="entry name" value="5-AMINO-6-(5-PHOSPHO-D-RIBITYLAMINO)URACIL PHOSPHATASE YIGB"/>
    <property type="match status" value="1"/>
</dbReference>
<dbReference type="Gene3D" id="3.40.50.1000">
    <property type="entry name" value="HAD superfamily/HAD-like"/>
    <property type="match status" value="1"/>
</dbReference>
<comment type="caution">
    <text evidence="4">The sequence shown here is derived from an EMBL/GenBank/DDBJ whole genome shotgun (WGS) entry which is preliminary data.</text>
</comment>
<name>U3BHN6_VIBPR</name>
<organism evidence="4 5">
    <name type="scientific">Vibrio proteolyticus NBRC 13287</name>
    <dbReference type="NCBI Taxonomy" id="1219065"/>
    <lineage>
        <taxon>Bacteria</taxon>
        <taxon>Pseudomonadati</taxon>
        <taxon>Pseudomonadota</taxon>
        <taxon>Gammaproteobacteria</taxon>
        <taxon>Vibrionales</taxon>
        <taxon>Vibrionaceae</taxon>
        <taxon>Vibrio</taxon>
    </lineage>
</organism>
<evidence type="ECO:0000256" key="1">
    <source>
        <dbReference type="ARBA" id="ARBA00001946"/>
    </source>
</evidence>
<dbReference type="GO" id="GO:0009231">
    <property type="term" value="P:riboflavin biosynthetic process"/>
    <property type="evidence" value="ECO:0007669"/>
    <property type="project" value="TreeGrafter"/>
</dbReference>
<dbReference type="InterPro" id="IPR023214">
    <property type="entry name" value="HAD_sf"/>
</dbReference>
<keyword evidence="3" id="KW-0460">Magnesium</keyword>
<dbReference type="Gene3D" id="1.20.120.1600">
    <property type="match status" value="1"/>
</dbReference>
<dbReference type="NCBIfam" id="TIGR01549">
    <property type="entry name" value="HAD-SF-IA-v1"/>
    <property type="match status" value="1"/>
</dbReference>
<dbReference type="SFLD" id="SFLDS00003">
    <property type="entry name" value="Haloacid_Dehalogenase"/>
    <property type="match status" value="1"/>
</dbReference>
<dbReference type="InterPro" id="IPR051400">
    <property type="entry name" value="HAD-like_hydrolase"/>
</dbReference>
<protein>
    <submittedName>
        <fullName evidence="4">Putative FMN phosphatase</fullName>
    </submittedName>
</protein>
<dbReference type="Pfam" id="PF00702">
    <property type="entry name" value="Hydrolase"/>
    <property type="match status" value="1"/>
</dbReference>
<comment type="cofactor">
    <cofactor evidence="1">
        <name>Mg(2+)</name>
        <dbReference type="ChEBI" id="CHEBI:18420"/>
    </cofactor>
</comment>
<dbReference type="EMBL" id="BATJ01000025">
    <property type="protein sequence ID" value="GAD69169.1"/>
    <property type="molecule type" value="Genomic_DNA"/>
</dbReference>
<keyword evidence="2" id="KW-0378">Hydrolase</keyword>
<dbReference type="InterPro" id="IPR036412">
    <property type="entry name" value="HAD-like_sf"/>
</dbReference>
<dbReference type="STRING" id="1219065.VPR01S_25_00140"/>
<reference evidence="4 5" key="1">
    <citation type="submission" date="2013-09" db="EMBL/GenBank/DDBJ databases">
        <title>Whole genome shotgun sequence of Vibrio proteolyticus NBRC 13287.</title>
        <authorList>
            <person name="Isaki S."/>
            <person name="Hosoyama A."/>
            <person name="Numata M."/>
            <person name="Hashimoto M."/>
            <person name="Hosoyama Y."/>
            <person name="Tsuchikane K."/>
            <person name="Noguchi M."/>
            <person name="Hirakata S."/>
            <person name="Ichikawa N."/>
            <person name="Ohji S."/>
            <person name="Yamazoe A."/>
            <person name="Fujita N."/>
        </authorList>
    </citation>
    <scope>NUCLEOTIDE SEQUENCE [LARGE SCALE GENOMIC DNA]</scope>
    <source>
        <strain evidence="4 5">NBRC 13287</strain>
    </source>
</reference>
<dbReference type="InterPro" id="IPR006439">
    <property type="entry name" value="HAD-SF_hydro_IA"/>
</dbReference>
<dbReference type="RefSeq" id="WP_021707137.1">
    <property type="nucleotide sequence ID" value="NZ_BATJ01000025.1"/>
</dbReference>
<dbReference type="AlphaFoldDB" id="U3BHN6"/>
<dbReference type="GO" id="GO:0016787">
    <property type="term" value="F:hydrolase activity"/>
    <property type="evidence" value="ECO:0007669"/>
    <property type="project" value="UniProtKB-KW"/>
</dbReference>